<gene>
    <name evidence="4" type="ORF">MILUP08_30049</name>
</gene>
<keyword evidence="5" id="KW-1185">Reference proteome</keyword>
<dbReference type="AlphaFoldDB" id="I0L686"/>
<dbReference type="eggNOG" id="COG0845">
    <property type="taxonomic scope" value="Bacteria"/>
</dbReference>
<dbReference type="Proteomes" id="UP000003448">
    <property type="component" value="Unassembled WGS sequence"/>
</dbReference>
<evidence type="ECO:0000256" key="1">
    <source>
        <dbReference type="ARBA" id="ARBA00004196"/>
    </source>
</evidence>
<accession>I0L686</accession>
<reference evidence="5" key="1">
    <citation type="journal article" date="2012" name="J. Bacteriol.">
        <title>Genome Sequence of Micromonospora lupini Lupac 08, Isolated from Root Nodules of Lupinus angustifolius.</title>
        <authorList>
            <person name="Alonso-Vega P."/>
            <person name="Normand P."/>
            <person name="Bacigalupe R."/>
            <person name="Pujic P."/>
            <person name="Lajus A."/>
            <person name="Vallenet D."/>
            <person name="Carro L."/>
            <person name="Coll P."/>
            <person name="Trujillo M.E."/>
        </authorList>
    </citation>
    <scope>NUCLEOTIDE SEQUENCE [LARGE SCALE GENOMIC DNA]</scope>
    <source>
        <strain evidence="5">Lupac 08</strain>
    </source>
</reference>
<evidence type="ECO:0008006" key="6">
    <source>
        <dbReference type="Google" id="ProtNLM"/>
    </source>
</evidence>
<sequence>MRTKTLIAVMSGALALGGVVYVVHARAGQDTRPAHPAAAEVATAQVVRTDLSDYWTESGTVGYRRQRTLRGVAAGVLTWLPKPGSVIARGDTLYRVGDRPVTLFFGSSPMFRDIEVVGTVGRDVKVLADNLRTLGYRIGHQPPPGTRVTVQGAPPPAAGAGTDKSTGKTTDRTTDRDAPTAGSGTSSYQTVVTSQDGVFTPSLKDAVKRWQAAEGVRPATGAVTLGDILVLPGAVRVGAASAQLGDDATGNLMAISDQAKAVLVEIDASRADDLRAGQKVQIGLPDSSHTSGTINSVSSNVQAGPSEGGESGSESPKVQVVVTVDKAAAIQNISSAAVEVRFTGTTEHDVLAVPVGALLALSGGGYGVQISDGALVAVKVGLFADGMVAITGTGITAGTRVVTTS</sequence>
<proteinExistence type="predicted"/>
<feature type="compositionally biased region" description="Polar residues" evidence="3">
    <location>
        <begin position="287"/>
        <end position="303"/>
    </location>
</feature>
<dbReference type="EMBL" id="CAIE01000034">
    <property type="protein sequence ID" value="CCH19333.1"/>
    <property type="molecule type" value="Genomic_DNA"/>
</dbReference>
<feature type="region of interest" description="Disordered" evidence="3">
    <location>
        <begin position="283"/>
        <end position="317"/>
    </location>
</feature>
<organism evidence="4 5">
    <name type="scientific">Micromonospora lupini str. Lupac 08</name>
    <dbReference type="NCBI Taxonomy" id="1150864"/>
    <lineage>
        <taxon>Bacteria</taxon>
        <taxon>Bacillati</taxon>
        <taxon>Actinomycetota</taxon>
        <taxon>Actinomycetes</taxon>
        <taxon>Micromonosporales</taxon>
        <taxon>Micromonosporaceae</taxon>
        <taxon>Micromonospora</taxon>
    </lineage>
</organism>
<dbReference type="GO" id="GO:0030313">
    <property type="term" value="C:cell envelope"/>
    <property type="evidence" value="ECO:0007669"/>
    <property type="project" value="UniProtKB-SubCell"/>
</dbReference>
<name>I0L686_9ACTN</name>
<feature type="region of interest" description="Disordered" evidence="3">
    <location>
        <begin position="138"/>
        <end position="189"/>
    </location>
</feature>
<dbReference type="RefSeq" id="WP_007453563.1">
    <property type="nucleotide sequence ID" value="NZ_HF570107.1"/>
</dbReference>
<dbReference type="PANTHER" id="PTHR32347">
    <property type="entry name" value="EFFLUX SYSTEM COMPONENT YKNX-RELATED"/>
    <property type="match status" value="1"/>
</dbReference>
<feature type="compositionally biased region" description="Basic and acidic residues" evidence="3">
    <location>
        <begin position="165"/>
        <end position="178"/>
    </location>
</feature>
<dbReference type="InterPro" id="IPR050465">
    <property type="entry name" value="UPF0194_transport"/>
</dbReference>
<evidence type="ECO:0000256" key="2">
    <source>
        <dbReference type="ARBA" id="ARBA00023054"/>
    </source>
</evidence>
<comment type="subcellular location">
    <subcellularLocation>
        <location evidence="1">Cell envelope</location>
    </subcellularLocation>
</comment>
<evidence type="ECO:0000313" key="5">
    <source>
        <dbReference type="Proteomes" id="UP000003448"/>
    </source>
</evidence>
<dbReference type="STRING" id="1150864.MILUP08_30049"/>
<keyword evidence="2" id="KW-0175">Coiled coil</keyword>
<comment type="caution">
    <text evidence="4">The sequence shown here is derived from an EMBL/GenBank/DDBJ whole genome shotgun (WGS) entry which is preliminary data.</text>
</comment>
<evidence type="ECO:0000256" key="3">
    <source>
        <dbReference type="SAM" id="MobiDB-lite"/>
    </source>
</evidence>
<evidence type="ECO:0000313" key="4">
    <source>
        <dbReference type="EMBL" id="CCH19333.1"/>
    </source>
</evidence>
<protein>
    <recommendedName>
        <fullName evidence="6">Peptidoglycan binding-like domain-containing protein</fullName>
    </recommendedName>
</protein>